<evidence type="ECO:0000313" key="4">
    <source>
        <dbReference type="EMBL" id="KAK1744009.1"/>
    </source>
</evidence>
<dbReference type="SMART" id="SM00271">
    <property type="entry name" value="DnaJ"/>
    <property type="match status" value="1"/>
</dbReference>
<feature type="coiled-coil region" evidence="1">
    <location>
        <begin position="454"/>
        <end position="481"/>
    </location>
</feature>
<dbReference type="InterPro" id="IPR050817">
    <property type="entry name" value="DjlA_DnaK_co-chaperone"/>
</dbReference>
<feature type="compositionally biased region" description="Basic and acidic residues" evidence="2">
    <location>
        <begin position="514"/>
        <end position="524"/>
    </location>
</feature>
<sequence>MVLLTNIRHALQHRHSYYHHRPTTTSSSSIRIFISSFQLVDDQQISQKRHLSSRKRTTNNSFQLDALPFRVSPQEAYTQFQQWADKEQGLGPFLNIGGPIGSATISAAYTPFWYFDLNIRFVPPNGGGSRRDRANYNYSNFVPEPFRTAYPSSPNGTIHIPGLASYAGFSYRRSLIDPVHNTTPVFMQKDITPFGSWMLEPLKANAAITGGGEEAIEIFPDPWNATRERSLNVIYEELVDMANDQYSKSNDGDEGNKIQVEIERLRARRIYMPTYIVDYKILGVTYRAFLSGCDASVSVSGISHKTIFSDSASGQPSEVFRGASSFLSQKAMPLAGTAVQFFGLRPVVAIAQLGFNLIARLAMKLHIVGLFGGLFVTYQKIVRPYFADKESREKWERQRDHEAEMQSFSYHSFRDYDGSAQKYFARNRERILRSLGGEEGREKEEGNSWYQQWEEWAREQFEQAQREASRAQQEWQRQQQQQQQGGQYQQGQYKQQQQQYKQQQQQTGRQYKQKAKEEEYKWDFDVNDPYSVLGVSRGASKEEVSKAFRREMLKHHPDVQSNSSEKEKRKATERSKLISDAYRKIKATQKR</sequence>
<dbReference type="Pfam" id="PF00226">
    <property type="entry name" value="DnaJ"/>
    <property type="match status" value="1"/>
</dbReference>
<accession>A0AAD8YCP0</accession>
<reference evidence="4" key="1">
    <citation type="submission" date="2023-06" db="EMBL/GenBank/DDBJ databases">
        <title>Survivors Of The Sea: Transcriptome response of Skeletonema marinoi to long-term dormancy.</title>
        <authorList>
            <person name="Pinder M.I.M."/>
            <person name="Kourtchenko O."/>
            <person name="Robertson E.K."/>
            <person name="Larsson T."/>
            <person name="Maumus F."/>
            <person name="Osuna-Cruz C.M."/>
            <person name="Vancaester E."/>
            <person name="Stenow R."/>
            <person name="Vandepoele K."/>
            <person name="Ploug H."/>
            <person name="Bruchert V."/>
            <person name="Godhe A."/>
            <person name="Topel M."/>
        </authorList>
    </citation>
    <scope>NUCLEOTIDE SEQUENCE</scope>
    <source>
        <strain evidence="4">R05AC</strain>
    </source>
</reference>
<evidence type="ECO:0000256" key="1">
    <source>
        <dbReference type="SAM" id="Coils"/>
    </source>
</evidence>
<organism evidence="4 5">
    <name type="scientific">Skeletonema marinoi</name>
    <dbReference type="NCBI Taxonomy" id="267567"/>
    <lineage>
        <taxon>Eukaryota</taxon>
        <taxon>Sar</taxon>
        <taxon>Stramenopiles</taxon>
        <taxon>Ochrophyta</taxon>
        <taxon>Bacillariophyta</taxon>
        <taxon>Coscinodiscophyceae</taxon>
        <taxon>Thalassiosirophycidae</taxon>
        <taxon>Thalassiosirales</taxon>
        <taxon>Skeletonemataceae</taxon>
        <taxon>Skeletonema</taxon>
        <taxon>Skeletonema marinoi-dohrnii complex</taxon>
    </lineage>
</organism>
<dbReference type="Proteomes" id="UP001224775">
    <property type="component" value="Unassembled WGS sequence"/>
</dbReference>
<evidence type="ECO:0000256" key="2">
    <source>
        <dbReference type="SAM" id="MobiDB-lite"/>
    </source>
</evidence>
<dbReference type="Gene3D" id="1.10.287.110">
    <property type="entry name" value="DnaJ domain"/>
    <property type="match status" value="1"/>
</dbReference>
<feature type="domain" description="J" evidence="3">
    <location>
        <begin position="528"/>
        <end position="591"/>
    </location>
</feature>
<dbReference type="PRINTS" id="PR00625">
    <property type="entry name" value="JDOMAIN"/>
</dbReference>
<feature type="compositionally biased region" description="Low complexity" evidence="2">
    <location>
        <begin position="493"/>
        <end position="510"/>
    </location>
</feature>
<keyword evidence="5" id="KW-1185">Reference proteome</keyword>
<dbReference type="EMBL" id="JATAAI010000008">
    <property type="protein sequence ID" value="KAK1744009.1"/>
    <property type="molecule type" value="Genomic_DNA"/>
</dbReference>
<evidence type="ECO:0000313" key="5">
    <source>
        <dbReference type="Proteomes" id="UP001224775"/>
    </source>
</evidence>
<dbReference type="SUPFAM" id="SSF46565">
    <property type="entry name" value="Chaperone J-domain"/>
    <property type="match status" value="1"/>
</dbReference>
<feature type="compositionally biased region" description="Basic and acidic residues" evidence="2">
    <location>
        <begin position="539"/>
        <end position="583"/>
    </location>
</feature>
<dbReference type="CDD" id="cd06257">
    <property type="entry name" value="DnaJ"/>
    <property type="match status" value="1"/>
</dbReference>
<dbReference type="PROSITE" id="PS50076">
    <property type="entry name" value="DNAJ_2"/>
    <property type="match status" value="1"/>
</dbReference>
<dbReference type="AlphaFoldDB" id="A0AAD8YCP0"/>
<protein>
    <submittedName>
        <fullName evidence="4">DnaJ domain-containing protein</fullName>
    </submittedName>
</protein>
<proteinExistence type="predicted"/>
<keyword evidence="1" id="KW-0175">Coiled coil</keyword>
<gene>
    <name evidence="4" type="ORF">QTG54_005606</name>
</gene>
<dbReference type="PANTHER" id="PTHR24074">
    <property type="entry name" value="CO-CHAPERONE PROTEIN DJLA"/>
    <property type="match status" value="1"/>
</dbReference>
<feature type="region of interest" description="Disordered" evidence="2">
    <location>
        <begin position="493"/>
        <end position="591"/>
    </location>
</feature>
<evidence type="ECO:0000259" key="3">
    <source>
        <dbReference type="PROSITE" id="PS50076"/>
    </source>
</evidence>
<name>A0AAD8YCP0_9STRA</name>
<comment type="caution">
    <text evidence="4">The sequence shown here is derived from an EMBL/GenBank/DDBJ whole genome shotgun (WGS) entry which is preliminary data.</text>
</comment>
<dbReference type="InterPro" id="IPR036869">
    <property type="entry name" value="J_dom_sf"/>
</dbReference>
<dbReference type="InterPro" id="IPR001623">
    <property type="entry name" value="DnaJ_domain"/>
</dbReference>